<keyword evidence="13" id="KW-1185">Reference proteome</keyword>
<comment type="pathway">
    <text evidence="9">Isoprenoid biosynthesis; isopentenyl diphosphate biosynthesis via DXP pathway; isopentenyl diphosphate from 1-deoxy-D-xylulose 5-phosphate: step 3/6.</text>
</comment>
<dbReference type="AlphaFoldDB" id="A0A4R5NR90"/>
<dbReference type="HAMAP" id="MF_00061">
    <property type="entry name" value="IspE"/>
    <property type="match status" value="1"/>
</dbReference>
<evidence type="ECO:0000313" key="12">
    <source>
        <dbReference type="EMBL" id="TDG79461.1"/>
    </source>
</evidence>
<evidence type="ECO:0000256" key="6">
    <source>
        <dbReference type="ARBA" id="ARBA00022777"/>
    </source>
</evidence>
<dbReference type="GO" id="GO:0050515">
    <property type="term" value="F:4-(cytidine 5'-diphospho)-2-C-methyl-D-erythritol kinase activity"/>
    <property type="evidence" value="ECO:0007669"/>
    <property type="project" value="UniProtKB-UniRule"/>
</dbReference>
<dbReference type="InterPro" id="IPR020568">
    <property type="entry name" value="Ribosomal_Su5_D2-typ_SF"/>
</dbReference>
<feature type="active site" evidence="9">
    <location>
        <position position="10"/>
    </location>
</feature>
<keyword evidence="9" id="KW-0414">Isoprene biosynthesis</keyword>
<evidence type="ECO:0000256" key="1">
    <source>
        <dbReference type="ARBA" id="ARBA00009684"/>
    </source>
</evidence>
<evidence type="ECO:0000256" key="2">
    <source>
        <dbReference type="ARBA" id="ARBA00012052"/>
    </source>
</evidence>
<comment type="caution">
    <text evidence="12">The sequence shown here is derived from an EMBL/GenBank/DDBJ whole genome shotgun (WGS) entry which is preliminary data.</text>
</comment>
<sequence length="284" mass="31241">MRIVEKAPAKINLGLDTPYNHEDGLQEWNMVMTSIDLADYIEVTTLPTEKGIHVSSNSGFLPNDQRNLTFQAAKLLKERFNIQEGVNIAINKHIPVGAGLGGGSTDAAAVLRALNKLWGLNLRLPELAALGLEVDSDVPYCVYGKTAHVFGKGERVMPIKQLPACWLVLAKPKVSVSTPSVLRQIDYENLSHPDIEGLISAIFLSDFDQIINKMGNGLEPITAERYPEILQIKERMIEFGANGAQMSGTGPTVFAICQKKSRAQRVFNSIRGFCQEVYLVHPLS</sequence>
<protein>
    <recommendedName>
        <fullName evidence="3 9">4-diphosphocytidyl-2-C-methyl-D-erythritol kinase</fullName>
        <shortName evidence="9">CMK</shortName>
        <ecNumber evidence="2 9">2.7.1.148</ecNumber>
    </recommendedName>
    <alternativeName>
        <fullName evidence="8 9">4-(cytidine-5'-diphospho)-2-C-methyl-D-erythritol kinase</fullName>
    </alternativeName>
</protein>
<dbReference type="GO" id="GO:0005524">
    <property type="term" value="F:ATP binding"/>
    <property type="evidence" value="ECO:0007669"/>
    <property type="project" value="UniProtKB-UniRule"/>
</dbReference>
<comment type="function">
    <text evidence="9">Catalyzes the phosphorylation of the position 2 hydroxy group of 4-diphosphocytidyl-2C-methyl-D-erythritol.</text>
</comment>
<name>A0A4R5NR90_9LACO</name>
<evidence type="ECO:0000256" key="7">
    <source>
        <dbReference type="ARBA" id="ARBA00022840"/>
    </source>
</evidence>
<comment type="similarity">
    <text evidence="1 9">Belongs to the GHMP kinase family. IspE subfamily.</text>
</comment>
<dbReference type="InterPro" id="IPR036554">
    <property type="entry name" value="GHMP_kinase_C_sf"/>
</dbReference>
<dbReference type="InterPro" id="IPR013750">
    <property type="entry name" value="GHMP_kinase_C_dom"/>
</dbReference>
<keyword evidence="4 9" id="KW-0808">Transferase</keyword>
<evidence type="ECO:0000259" key="10">
    <source>
        <dbReference type="Pfam" id="PF00288"/>
    </source>
</evidence>
<accession>A0A4R5NR90</accession>
<dbReference type="Pfam" id="PF08544">
    <property type="entry name" value="GHMP_kinases_C"/>
    <property type="match status" value="1"/>
</dbReference>
<dbReference type="GO" id="GO:0019288">
    <property type="term" value="P:isopentenyl diphosphate biosynthetic process, methylerythritol 4-phosphate pathway"/>
    <property type="evidence" value="ECO:0007669"/>
    <property type="project" value="UniProtKB-UniRule"/>
</dbReference>
<dbReference type="InterPro" id="IPR006204">
    <property type="entry name" value="GHMP_kinase_N_dom"/>
</dbReference>
<feature type="active site" evidence="9">
    <location>
        <position position="137"/>
    </location>
</feature>
<evidence type="ECO:0000313" key="13">
    <source>
        <dbReference type="Proteomes" id="UP000294854"/>
    </source>
</evidence>
<feature type="binding site" evidence="9">
    <location>
        <begin position="95"/>
        <end position="105"/>
    </location>
    <ligand>
        <name>ATP</name>
        <dbReference type="ChEBI" id="CHEBI:30616"/>
    </ligand>
</feature>
<keyword evidence="5 9" id="KW-0547">Nucleotide-binding</keyword>
<comment type="catalytic activity">
    <reaction evidence="9">
        <text>4-CDP-2-C-methyl-D-erythritol + ATP = 4-CDP-2-C-methyl-D-erythritol 2-phosphate + ADP + H(+)</text>
        <dbReference type="Rhea" id="RHEA:18437"/>
        <dbReference type="ChEBI" id="CHEBI:15378"/>
        <dbReference type="ChEBI" id="CHEBI:30616"/>
        <dbReference type="ChEBI" id="CHEBI:57823"/>
        <dbReference type="ChEBI" id="CHEBI:57919"/>
        <dbReference type="ChEBI" id="CHEBI:456216"/>
        <dbReference type="EC" id="2.7.1.148"/>
    </reaction>
</comment>
<evidence type="ECO:0000256" key="9">
    <source>
        <dbReference type="HAMAP-Rule" id="MF_00061"/>
    </source>
</evidence>
<organism evidence="12 13">
    <name type="scientific">Secundilactobacillus malefermentans</name>
    <dbReference type="NCBI Taxonomy" id="176292"/>
    <lineage>
        <taxon>Bacteria</taxon>
        <taxon>Bacillati</taxon>
        <taxon>Bacillota</taxon>
        <taxon>Bacilli</taxon>
        <taxon>Lactobacillales</taxon>
        <taxon>Lactobacillaceae</taxon>
        <taxon>Secundilactobacillus</taxon>
    </lineage>
</organism>
<keyword evidence="7 9" id="KW-0067">ATP-binding</keyword>
<keyword evidence="6 9" id="KW-0418">Kinase</keyword>
<dbReference type="PIRSF" id="PIRSF010376">
    <property type="entry name" value="IspE"/>
    <property type="match status" value="1"/>
</dbReference>
<evidence type="ECO:0000256" key="5">
    <source>
        <dbReference type="ARBA" id="ARBA00022741"/>
    </source>
</evidence>
<dbReference type="PANTHER" id="PTHR43527:SF2">
    <property type="entry name" value="4-DIPHOSPHOCYTIDYL-2-C-METHYL-D-ERYTHRITOL KINASE, CHLOROPLASTIC"/>
    <property type="match status" value="1"/>
</dbReference>
<dbReference type="Gene3D" id="3.30.70.890">
    <property type="entry name" value="GHMP kinase, C-terminal domain"/>
    <property type="match status" value="1"/>
</dbReference>
<dbReference type="Proteomes" id="UP000294854">
    <property type="component" value="Unassembled WGS sequence"/>
</dbReference>
<dbReference type="NCBIfam" id="TIGR00154">
    <property type="entry name" value="ispE"/>
    <property type="match status" value="1"/>
</dbReference>
<reference evidence="12 13" key="1">
    <citation type="journal article" date="2019" name="Appl. Microbiol. Biotechnol.">
        <title>Uncovering carbohydrate metabolism through a genotype-phenotype association study of 56 lactic acid bacteria genomes.</title>
        <authorList>
            <person name="Buron-Moles G."/>
            <person name="Chailyan A."/>
            <person name="Dolejs I."/>
            <person name="Forster J."/>
            <person name="Miks M.H."/>
        </authorList>
    </citation>
    <scope>NUCLEOTIDE SEQUENCE [LARGE SCALE GENOMIC DNA]</scope>
    <source>
        <strain evidence="12 13">ATCC 49373</strain>
    </source>
</reference>
<feature type="domain" description="GHMP kinase N-terminal" evidence="10">
    <location>
        <begin position="67"/>
        <end position="145"/>
    </location>
</feature>
<dbReference type="PANTHER" id="PTHR43527">
    <property type="entry name" value="4-DIPHOSPHOCYTIDYL-2-C-METHYL-D-ERYTHRITOL KINASE, CHLOROPLASTIC"/>
    <property type="match status" value="1"/>
</dbReference>
<dbReference type="STRING" id="1122149.FD44_GL000260"/>
<dbReference type="InterPro" id="IPR004424">
    <property type="entry name" value="IspE"/>
</dbReference>
<evidence type="ECO:0000256" key="8">
    <source>
        <dbReference type="ARBA" id="ARBA00032554"/>
    </source>
</evidence>
<feature type="domain" description="GHMP kinase C-terminal" evidence="11">
    <location>
        <begin position="199"/>
        <end position="273"/>
    </location>
</feature>
<dbReference type="SUPFAM" id="SSF55060">
    <property type="entry name" value="GHMP Kinase, C-terminal domain"/>
    <property type="match status" value="1"/>
</dbReference>
<dbReference type="EMBL" id="PUFO01000023">
    <property type="protein sequence ID" value="TDG79461.1"/>
    <property type="molecule type" value="Genomic_DNA"/>
</dbReference>
<evidence type="ECO:0000256" key="4">
    <source>
        <dbReference type="ARBA" id="ARBA00022679"/>
    </source>
</evidence>
<dbReference type="Gene3D" id="3.30.230.10">
    <property type="match status" value="1"/>
</dbReference>
<evidence type="ECO:0000259" key="11">
    <source>
        <dbReference type="Pfam" id="PF08544"/>
    </source>
</evidence>
<dbReference type="RefSeq" id="WP_010620786.1">
    <property type="nucleotide sequence ID" value="NZ_PUFO01000023.1"/>
</dbReference>
<dbReference type="SUPFAM" id="SSF54211">
    <property type="entry name" value="Ribosomal protein S5 domain 2-like"/>
    <property type="match status" value="1"/>
</dbReference>
<dbReference type="InterPro" id="IPR014721">
    <property type="entry name" value="Ribsml_uS5_D2-typ_fold_subgr"/>
</dbReference>
<evidence type="ECO:0000256" key="3">
    <source>
        <dbReference type="ARBA" id="ARBA00017473"/>
    </source>
</evidence>
<dbReference type="Pfam" id="PF00288">
    <property type="entry name" value="GHMP_kinases_N"/>
    <property type="match status" value="1"/>
</dbReference>
<dbReference type="EC" id="2.7.1.148" evidence="2 9"/>
<proteinExistence type="inferred from homology"/>
<dbReference type="GO" id="GO:0016114">
    <property type="term" value="P:terpenoid biosynthetic process"/>
    <property type="evidence" value="ECO:0007669"/>
    <property type="project" value="UniProtKB-UniRule"/>
</dbReference>
<dbReference type="OrthoDB" id="9809438at2"/>
<dbReference type="UniPathway" id="UPA00056">
    <property type="reaction ID" value="UER00094"/>
</dbReference>
<gene>
    <name evidence="9" type="primary">ispE</name>
    <name evidence="12" type="ORF">C5L31_000728</name>
</gene>